<feature type="coiled-coil region" evidence="1">
    <location>
        <begin position="12"/>
        <end position="50"/>
    </location>
</feature>
<organism evidence="2 3">
    <name type="scientific">Anaerocolumna sedimenticola</name>
    <dbReference type="NCBI Taxonomy" id="2696063"/>
    <lineage>
        <taxon>Bacteria</taxon>
        <taxon>Bacillati</taxon>
        <taxon>Bacillota</taxon>
        <taxon>Clostridia</taxon>
        <taxon>Lachnospirales</taxon>
        <taxon>Lachnospiraceae</taxon>
        <taxon>Anaerocolumna</taxon>
    </lineage>
</organism>
<evidence type="ECO:0000313" key="3">
    <source>
        <dbReference type="Proteomes" id="UP000464314"/>
    </source>
</evidence>
<dbReference type="RefSeq" id="WP_161837146.1">
    <property type="nucleotide sequence ID" value="NZ_CP048000.1"/>
</dbReference>
<dbReference type="Proteomes" id="UP000464314">
    <property type="component" value="Chromosome"/>
</dbReference>
<dbReference type="KEGG" id="anr:Ana3638_05600"/>
<keyword evidence="1" id="KW-0175">Coiled coil</keyword>
<name>A0A6P1TGI0_9FIRM</name>
<evidence type="ECO:0008006" key="4">
    <source>
        <dbReference type="Google" id="ProtNLM"/>
    </source>
</evidence>
<keyword evidence="3" id="KW-1185">Reference proteome</keyword>
<dbReference type="EMBL" id="CP048000">
    <property type="protein sequence ID" value="QHQ60310.1"/>
    <property type="molecule type" value="Genomic_DNA"/>
</dbReference>
<reference evidence="2 3" key="1">
    <citation type="submission" date="2020-01" db="EMBL/GenBank/DDBJ databases">
        <title>Genome analysis of Anaerocolumna sp. CBA3638.</title>
        <authorList>
            <person name="Kim J."/>
            <person name="Roh S.W."/>
        </authorList>
    </citation>
    <scope>NUCLEOTIDE SEQUENCE [LARGE SCALE GENOMIC DNA]</scope>
    <source>
        <strain evidence="2 3">CBA3638</strain>
    </source>
</reference>
<proteinExistence type="predicted"/>
<dbReference type="SUPFAM" id="SSF111384">
    <property type="entry name" value="OmpH-like"/>
    <property type="match status" value="1"/>
</dbReference>
<sequence length="103" mass="11995">MEKVINLLYDIEEKANQIVKRANEEKSKLHEKLQKDMEALDKKLADDNTLKLEILKIQAGKELNQEMQSLTGDCLKHITLMEENYQKNHTELTDKIVKEIISS</sequence>
<accession>A0A6P1TGI0</accession>
<dbReference type="AlphaFoldDB" id="A0A6P1TGI0"/>
<dbReference type="InterPro" id="IPR024930">
    <property type="entry name" value="Skp_dom_sf"/>
</dbReference>
<protein>
    <recommendedName>
        <fullName evidence="4">ATPase</fullName>
    </recommendedName>
</protein>
<evidence type="ECO:0000313" key="2">
    <source>
        <dbReference type="EMBL" id="QHQ60310.1"/>
    </source>
</evidence>
<gene>
    <name evidence="2" type="ORF">Ana3638_05600</name>
</gene>
<evidence type="ECO:0000256" key="1">
    <source>
        <dbReference type="SAM" id="Coils"/>
    </source>
</evidence>